<evidence type="ECO:0000256" key="5">
    <source>
        <dbReference type="ARBA" id="ARBA00023242"/>
    </source>
</evidence>
<dbReference type="FunCoup" id="A0A804MBE5">
    <property type="interactions" value="4"/>
</dbReference>
<evidence type="ECO:0000256" key="4">
    <source>
        <dbReference type="ARBA" id="ARBA00023163"/>
    </source>
</evidence>
<evidence type="ECO:0000256" key="6">
    <source>
        <dbReference type="SAM" id="MobiDB-lite"/>
    </source>
</evidence>
<name>A0A804MBE5_MAIZE</name>
<keyword evidence="3" id="KW-0238">DNA-binding</keyword>
<dbReference type="GO" id="GO:0005634">
    <property type="term" value="C:nucleus"/>
    <property type="evidence" value="ECO:0007669"/>
    <property type="project" value="UniProtKB-SubCell"/>
</dbReference>
<dbReference type="InParanoid" id="A0A804MBE5"/>
<evidence type="ECO:0000259" key="7">
    <source>
        <dbReference type="PROSITE" id="PS50090"/>
    </source>
</evidence>
<dbReference type="Gene3D" id="1.10.10.60">
    <property type="entry name" value="Homeodomain-like"/>
    <property type="match status" value="1"/>
</dbReference>
<proteinExistence type="predicted"/>
<feature type="domain" description="Myb-like" evidence="7">
    <location>
        <begin position="60"/>
        <end position="110"/>
    </location>
</feature>
<dbReference type="InterPro" id="IPR001005">
    <property type="entry name" value="SANT/Myb"/>
</dbReference>
<organism evidence="10 11">
    <name type="scientific">Zea mays</name>
    <name type="common">Maize</name>
    <dbReference type="NCBI Taxonomy" id="4577"/>
    <lineage>
        <taxon>Eukaryota</taxon>
        <taxon>Viridiplantae</taxon>
        <taxon>Streptophyta</taxon>
        <taxon>Embryophyta</taxon>
        <taxon>Tracheophyta</taxon>
        <taxon>Spermatophyta</taxon>
        <taxon>Magnoliopsida</taxon>
        <taxon>Liliopsida</taxon>
        <taxon>Poales</taxon>
        <taxon>Poaceae</taxon>
        <taxon>PACMAD clade</taxon>
        <taxon>Panicoideae</taxon>
        <taxon>Andropogonodae</taxon>
        <taxon>Andropogoneae</taxon>
        <taxon>Tripsacinae</taxon>
        <taxon>Zea</taxon>
    </lineage>
</organism>
<dbReference type="GO" id="GO:0003677">
    <property type="term" value="F:DNA binding"/>
    <property type="evidence" value="ECO:0007669"/>
    <property type="project" value="UniProtKB-KW"/>
</dbReference>
<protein>
    <recommendedName>
        <fullName evidence="12">Protein REVEILLE 1</fullName>
    </recommendedName>
</protein>
<dbReference type="NCBIfam" id="TIGR01557">
    <property type="entry name" value="myb_SHAQKYF"/>
    <property type="match status" value="1"/>
</dbReference>
<keyword evidence="2" id="KW-0805">Transcription regulation</keyword>
<reference evidence="10" key="2">
    <citation type="submission" date="2019-07" db="EMBL/GenBank/DDBJ databases">
        <authorList>
            <person name="Seetharam A."/>
            <person name="Woodhouse M."/>
            <person name="Cannon E."/>
        </authorList>
    </citation>
    <scope>NUCLEOTIDE SEQUENCE [LARGE SCALE GENOMIC DNA]</scope>
    <source>
        <strain evidence="10">cv. B73</strain>
    </source>
</reference>
<dbReference type="InterPro" id="IPR017884">
    <property type="entry name" value="SANT_dom"/>
</dbReference>
<feature type="compositionally biased region" description="Polar residues" evidence="6">
    <location>
        <begin position="357"/>
        <end position="388"/>
    </location>
</feature>
<dbReference type="PROSITE" id="PS51293">
    <property type="entry name" value="SANT"/>
    <property type="match status" value="1"/>
</dbReference>
<feature type="compositionally biased region" description="Polar residues" evidence="6">
    <location>
        <begin position="1"/>
        <end position="11"/>
    </location>
</feature>
<feature type="compositionally biased region" description="Basic residues" evidence="6">
    <location>
        <begin position="138"/>
        <end position="148"/>
    </location>
</feature>
<keyword evidence="11" id="KW-1185">Reference proteome</keyword>
<gene>
    <name evidence="10" type="primary">LOC100279070</name>
</gene>
<comment type="subcellular location">
    <subcellularLocation>
        <location evidence="1">Nucleus</location>
    </subcellularLocation>
</comment>
<feature type="region of interest" description="Disordered" evidence="6">
    <location>
        <begin position="1"/>
        <end position="20"/>
    </location>
</feature>
<dbReference type="EnsemblPlants" id="Zm00001eb072870_T003">
    <property type="protein sequence ID" value="Zm00001eb072870_P003"/>
    <property type="gene ID" value="Zm00001eb072870"/>
</dbReference>
<dbReference type="GO" id="GO:0010468">
    <property type="term" value="P:regulation of gene expression"/>
    <property type="evidence" value="ECO:0007669"/>
    <property type="project" value="UniProtKB-ARBA"/>
</dbReference>
<feature type="domain" description="HTH myb-type" evidence="9">
    <location>
        <begin position="60"/>
        <end position="114"/>
    </location>
</feature>
<dbReference type="CDD" id="cd00167">
    <property type="entry name" value="SANT"/>
    <property type="match status" value="1"/>
</dbReference>
<evidence type="ECO:0000313" key="11">
    <source>
        <dbReference type="Proteomes" id="UP000007305"/>
    </source>
</evidence>
<dbReference type="AlphaFoldDB" id="A0A804MBE5"/>
<feature type="region of interest" description="Disordered" evidence="6">
    <location>
        <begin position="116"/>
        <end position="155"/>
    </location>
</feature>
<reference evidence="11" key="1">
    <citation type="submission" date="2015-12" db="EMBL/GenBank/DDBJ databases">
        <title>Update maize B73 reference genome by single molecule sequencing technologies.</title>
        <authorList>
            <consortium name="Maize Genome Sequencing Project"/>
            <person name="Ware D."/>
        </authorList>
    </citation>
    <scope>NUCLEOTIDE SEQUENCE [LARGE SCALE GENOMIC DNA]</scope>
    <source>
        <strain evidence="11">cv. B73</strain>
    </source>
</reference>
<evidence type="ECO:0008006" key="12">
    <source>
        <dbReference type="Google" id="ProtNLM"/>
    </source>
</evidence>
<dbReference type="PANTHER" id="PTHR12802:SF171">
    <property type="entry name" value="OS04G0583900 PROTEIN"/>
    <property type="match status" value="1"/>
</dbReference>
<keyword evidence="4" id="KW-0804">Transcription</keyword>
<dbReference type="PROSITE" id="PS51294">
    <property type="entry name" value="HTH_MYB"/>
    <property type="match status" value="1"/>
</dbReference>
<reference evidence="10" key="3">
    <citation type="submission" date="2021-05" db="UniProtKB">
        <authorList>
            <consortium name="EnsemblPlants"/>
        </authorList>
    </citation>
    <scope>IDENTIFICATION</scope>
    <source>
        <strain evidence="10">cv. B73</strain>
    </source>
</reference>
<evidence type="ECO:0000256" key="2">
    <source>
        <dbReference type="ARBA" id="ARBA00023015"/>
    </source>
</evidence>
<dbReference type="FunFam" id="1.10.10.60:FF:000023">
    <property type="entry name" value="protein REVEILLE 6 isoform X1"/>
    <property type="match status" value="1"/>
</dbReference>
<feature type="region of interest" description="Disordered" evidence="6">
    <location>
        <begin position="357"/>
        <end position="396"/>
    </location>
</feature>
<dbReference type="InterPro" id="IPR017930">
    <property type="entry name" value="Myb_dom"/>
</dbReference>
<dbReference type="Pfam" id="PF00249">
    <property type="entry name" value="Myb_DNA-binding"/>
    <property type="match status" value="1"/>
</dbReference>
<dbReference type="SMART" id="SM00717">
    <property type="entry name" value="SANT"/>
    <property type="match status" value="1"/>
</dbReference>
<keyword evidence="5" id="KW-0539">Nucleus</keyword>
<dbReference type="InterPro" id="IPR009057">
    <property type="entry name" value="Homeodomain-like_sf"/>
</dbReference>
<feature type="domain" description="SANT" evidence="8">
    <location>
        <begin position="63"/>
        <end position="114"/>
    </location>
</feature>
<evidence type="ECO:0000256" key="1">
    <source>
        <dbReference type="ARBA" id="ARBA00004123"/>
    </source>
</evidence>
<dbReference type="PROSITE" id="PS50090">
    <property type="entry name" value="MYB_LIKE"/>
    <property type="match status" value="1"/>
</dbReference>
<dbReference type="Gramene" id="Zm00001eb072870_T003">
    <property type="protein sequence ID" value="Zm00001eb072870_P003"/>
    <property type="gene ID" value="Zm00001eb072870"/>
</dbReference>
<accession>A0A804MBE5</accession>
<dbReference type="Proteomes" id="UP000007305">
    <property type="component" value="Chromosome 2"/>
</dbReference>
<dbReference type="InterPro" id="IPR006447">
    <property type="entry name" value="Myb_dom_plants"/>
</dbReference>
<dbReference type="PANTHER" id="PTHR12802">
    <property type="entry name" value="SWI/SNF COMPLEX-RELATED"/>
    <property type="match status" value="1"/>
</dbReference>
<dbReference type="SUPFAM" id="SSF46689">
    <property type="entry name" value="Homeodomain-like"/>
    <property type="match status" value="1"/>
</dbReference>
<evidence type="ECO:0000259" key="8">
    <source>
        <dbReference type="PROSITE" id="PS51293"/>
    </source>
</evidence>
<evidence type="ECO:0000256" key="3">
    <source>
        <dbReference type="ARBA" id="ARBA00023125"/>
    </source>
</evidence>
<sequence>MARFQARSNQRPAADHVGHRDFMDHLKNTLSSGDMDLPGGARAPKVALLAHAVQARKPYTISKQREKWTEDEHKLFLEALQQHGRAWRRIQEHIGSKTAVQIRSHAQKFFSKVIRESSGDNSNNSVGAPPQLQIPPPRPKRRPTHPYPRKLGNSVGKDASAAIKQLRKPQLQAQSLSEQENCSPKSVLTTAQMCSEALPAEGSGSPASSVHMEDKCLTPNTSVGESSVQVALSTDSNDAACEIPEAEGPVLRLFGKRVVVSNLDQQPSSNTGSLQHAADMELDDASAETPTSGTGKLSSHAAEEAETWCPWLVGSTQQFLYYLPRGEVFSMHPGCQFLNYGNGSISYTALDAQTVTSNKQRSRPWTESIETSSSVPGTAQNSDPAESTKVNRGEDKVAVPVPGSRKCAGAIPACRRGFVPYKKCTARSKVLQPVAPGEEADRELTRLCL</sequence>
<evidence type="ECO:0000313" key="10">
    <source>
        <dbReference type="EnsemblPlants" id="Zm00001eb072870_P003"/>
    </source>
</evidence>
<evidence type="ECO:0000259" key="9">
    <source>
        <dbReference type="PROSITE" id="PS51294"/>
    </source>
</evidence>